<organism evidence="8 9">
    <name type="scientific">Poriferisphaera corsica</name>
    <dbReference type="NCBI Taxonomy" id="2528020"/>
    <lineage>
        <taxon>Bacteria</taxon>
        <taxon>Pseudomonadati</taxon>
        <taxon>Planctomycetota</taxon>
        <taxon>Phycisphaerae</taxon>
        <taxon>Phycisphaerales</taxon>
        <taxon>Phycisphaeraceae</taxon>
        <taxon>Poriferisphaera</taxon>
    </lineage>
</organism>
<keyword evidence="5 7" id="KW-0472">Membrane</keyword>
<dbReference type="NCBIfam" id="TIGR00813">
    <property type="entry name" value="sss"/>
    <property type="match status" value="1"/>
</dbReference>
<proteinExistence type="inferred from homology"/>
<feature type="transmembrane region" description="Helical" evidence="7">
    <location>
        <begin position="509"/>
        <end position="528"/>
    </location>
</feature>
<feature type="transmembrane region" description="Helical" evidence="7">
    <location>
        <begin position="465"/>
        <end position="489"/>
    </location>
</feature>
<dbReference type="PANTHER" id="PTHR11819:SF195">
    <property type="entry name" value="SODIUM_GLUCOSE COTRANSPORTER 4"/>
    <property type="match status" value="1"/>
</dbReference>
<dbReference type="CDD" id="cd10328">
    <property type="entry name" value="SLC5sbd_YidK"/>
    <property type="match status" value="1"/>
</dbReference>
<dbReference type="GO" id="GO:0005886">
    <property type="term" value="C:plasma membrane"/>
    <property type="evidence" value="ECO:0007669"/>
    <property type="project" value="TreeGrafter"/>
</dbReference>
<dbReference type="PROSITE" id="PS50283">
    <property type="entry name" value="NA_SOLUT_SYMP_3"/>
    <property type="match status" value="1"/>
</dbReference>
<dbReference type="InterPro" id="IPR038377">
    <property type="entry name" value="Na/Glc_symporter_sf"/>
</dbReference>
<feature type="transmembrane region" description="Helical" evidence="7">
    <location>
        <begin position="381"/>
        <end position="399"/>
    </location>
</feature>
<dbReference type="RefSeq" id="WP_145078688.1">
    <property type="nucleotide sequence ID" value="NZ_CP036425.1"/>
</dbReference>
<keyword evidence="9" id="KW-1185">Reference proteome</keyword>
<evidence type="ECO:0000256" key="5">
    <source>
        <dbReference type="ARBA" id="ARBA00023136"/>
    </source>
</evidence>
<reference evidence="8 9" key="1">
    <citation type="submission" date="2019-02" db="EMBL/GenBank/DDBJ databases">
        <title>Deep-cultivation of Planctomycetes and their phenomic and genomic characterization uncovers novel biology.</title>
        <authorList>
            <person name="Wiegand S."/>
            <person name="Jogler M."/>
            <person name="Boedeker C."/>
            <person name="Pinto D."/>
            <person name="Vollmers J."/>
            <person name="Rivas-Marin E."/>
            <person name="Kohn T."/>
            <person name="Peeters S.H."/>
            <person name="Heuer A."/>
            <person name="Rast P."/>
            <person name="Oberbeckmann S."/>
            <person name="Bunk B."/>
            <person name="Jeske O."/>
            <person name="Meyerdierks A."/>
            <person name="Storesund J.E."/>
            <person name="Kallscheuer N."/>
            <person name="Luecker S."/>
            <person name="Lage O.M."/>
            <person name="Pohl T."/>
            <person name="Merkel B.J."/>
            <person name="Hornburger P."/>
            <person name="Mueller R.-W."/>
            <person name="Bruemmer F."/>
            <person name="Labrenz M."/>
            <person name="Spormann A.M."/>
            <person name="Op den Camp H."/>
            <person name="Overmann J."/>
            <person name="Amann R."/>
            <person name="Jetten M.S.M."/>
            <person name="Mascher T."/>
            <person name="Medema M.H."/>
            <person name="Devos D.P."/>
            <person name="Kaster A.-K."/>
            <person name="Ovreas L."/>
            <person name="Rohde M."/>
            <person name="Galperin M.Y."/>
            <person name="Jogler C."/>
        </authorList>
    </citation>
    <scope>NUCLEOTIDE SEQUENCE [LARGE SCALE GENOMIC DNA]</scope>
    <source>
        <strain evidence="8 9">KS4</strain>
    </source>
</reference>
<name>A0A517YWK1_9BACT</name>
<feature type="transmembrane region" description="Helical" evidence="7">
    <location>
        <begin position="34"/>
        <end position="54"/>
    </location>
</feature>
<evidence type="ECO:0000256" key="2">
    <source>
        <dbReference type="ARBA" id="ARBA00006434"/>
    </source>
</evidence>
<protein>
    <submittedName>
        <fullName evidence="8">Putative symporter YidK</fullName>
    </submittedName>
</protein>
<evidence type="ECO:0000256" key="7">
    <source>
        <dbReference type="SAM" id="Phobius"/>
    </source>
</evidence>
<dbReference type="EMBL" id="CP036425">
    <property type="protein sequence ID" value="QDU34608.1"/>
    <property type="molecule type" value="Genomic_DNA"/>
</dbReference>
<dbReference type="OrthoDB" id="9814523at2"/>
<comment type="subcellular location">
    <subcellularLocation>
        <location evidence="1">Membrane</location>
        <topology evidence="1">Multi-pass membrane protein</topology>
    </subcellularLocation>
</comment>
<feature type="transmembrane region" description="Helical" evidence="7">
    <location>
        <begin position="160"/>
        <end position="179"/>
    </location>
</feature>
<feature type="transmembrane region" description="Helical" evidence="7">
    <location>
        <begin position="411"/>
        <end position="428"/>
    </location>
</feature>
<keyword evidence="4 7" id="KW-1133">Transmembrane helix</keyword>
<dbReference type="GO" id="GO:0005412">
    <property type="term" value="F:D-glucose:sodium symporter activity"/>
    <property type="evidence" value="ECO:0007669"/>
    <property type="project" value="TreeGrafter"/>
</dbReference>
<feature type="transmembrane region" description="Helical" evidence="7">
    <location>
        <begin position="117"/>
        <end position="140"/>
    </location>
</feature>
<evidence type="ECO:0000256" key="3">
    <source>
        <dbReference type="ARBA" id="ARBA00022692"/>
    </source>
</evidence>
<sequence>MLTIISFIFFTALVAIITWFITHKDDHASSKGYFLGGRSLTFPVIAGSLLLTNLSTEQMVGLNGISFRDGISVMSWEVIAVVALALMATFFLPRFLKAGITTVPEFLEKRYDRGARTITNLIFLGAYALILLPIILYSGAKGLVGMLNIAEITGIQSASVNLWLLIFIIGIIGSIYALWGGLRTVAVSDTINGLGLLVGGFMIVIFGLQAVSDGNIFQNFQILKEAAPPSTFNSIGAATHDTPFDTLFTGVILLNLFYWCTNQQIIQRTLGASSLKEGQKGVLLTGGLKLLGPIYLVLPGIIAAYLFAGQGIAQDDAYGMLVRKVLPAPLTGFFAAVLVGAILSSFNSALNATCTLFSLGLYKNTLRPNANEKTVVKSGKVFGWIIAIAAMIGAGLLQGQDSIFGYLQKMNAIYFIPIFAVVVVGLLTKRNPPIAAKVALVVGLIMFSIGYFFEPASTFLQTYLHNFHFIGLVFAILVVLMLIIGAIAPLKTPWTLEDSGAVDMTPWRFAKPVAVLLVILVISIYALLADFSILQGDATIETEIVPQPTSEVIQTPTHVTSTIDHTPNQAAPVIAMSK</sequence>
<dbReference type="Proteomes" id="UP000317369">
    <property type="component" value="Chromosome"/>
</dbReference>
<evidence type="ECO:0000256" key="1">
    <source>
        <dbReference type="ARBA" id="ARBA00004141"/>
    </source>
</evidence>
<feature type="transmembrane region" description="Helical" evidence="7">
    <location>
        <begin position="6"/>
        <end position="22"/>
    </location>
</feature>
<feature type="transmembrane region" description="Helical" evidence="7">
    <location>
        <begin position="74"/>
        <end position="96"/>
    </location>
</feature>
<dbReference type="KEGG" id="pcor:KS4_26790"/>
<feature type="transmembrane region" description="Helical" evidence="7">
    <location>
        <begin position="434"/>
        <end position="453"/>
    </location>
</feature>
<dbReference type="Gene3D" id="1.20.1730.10">
    <property type="entry name" value="Sodium/glucose cotransporter"/>
    <property type="match status" value="1"/>
</dbReference>
<dbReference type="PANTHER" id="PTHR11819">
    <property type="entry name" value="SOLUTE CARRIER FAMILY 5"/>
    <property type="match status" value="1"/>
</dbReference>
<keyword evidence="3 7" id="KW-0812">Transmembrane</keyword>
<evidence type="ECO:0000313" key="8">
    <source>
        <dbReference type="EMBL" id="QDU34608.1"/>
    </source>
</evidence>
<dbReference type="InterPro" id="IPR001734">
    <property type="entry name" value="Na/solute_symporter"/>
</dbReference>
<dbReference type="Pfam" id="PF00474">
    <property type="entry name" value="SSF"/>
    <property type="match status" value="1"/>
</dbReference>
<feature type="transmembrane region" description="Helical" evidence="7">
    <location>
        <begin position="294"/>
        <end position="313"/>
    </location>
</feature>
<gene>
    <name evidence="8" type="primary">yidK</name>
    <name evidence="8" type="ORF">KS4_26790</name>
</gene>
<comment type="similarity">
    <text evidence="2 6">Belongs to the sodium:solute symporter (SSF) (TC 2.A.21) family.</text>
</comment>
<dbReference type="NCBIfam" id="NF007790">
    <property type="entry name" value="PRK10484.1"/>
    <property type="match status" value="1"/>
</dbReference>
<evidence type="ECO:0000313" key="9">
    <source>
        <dbReference type="Proteomes" id="UP000317369"/>
    </source>
</evidence>
<accession>A0A517YWK1</accession>
<feature type="transmembrane region" description="Helical" evidence="7">
    <location>
        <begin position="191"/>
        <end position="211"/>
    </location>
</feature>
<evidence type="ECO:0000256" key="4">
    <source>
        <dbReference type="ARBA" id="ARBA00022989"/>
    </source>
</evidence>
<dbReference type="AlphaFoldDB" id="A0A517YWK1"/>
<feature type="transmembrane region" description="Helical" evidence="7">
    <location>
        <begin position="333"/>
        <end position="361"/>
    </location>
</feature>
<evidence type="ECO:0000256" key="6">
    <source>
        <dbReference type="RuleBase" id="RU362091"/>
    </source>
</evidence>